<evidence type="ECO:0000259" key="1">
    <source>
        <dbReference type="PROSITE" id="PS51704"/>
    </source>
</evidence>
<dbReference type="Proteomes" id="UP000003635">
    <property type="component" value="Unassembled WGS sequence"/>
</dbReference>
<gene>
    <name evidence="2" type="ORF">OG2516_12391</name>
</gene>
<dbReference type="Gene3D" id="3.20.20.190">
    <property type="entry name" value="Phosphatidylinositol (PI) phosphodiesterase"/>
    <property type="match status" value="1"/>
</dbReference>
<accession>Q2CAK9</accession>
<dbReference type="InterPro" id="IPR017946">
    <property type="entry name" value="PLC-like_Pdiesterase_TIM-brl"/>
</dbReference>
<dbReference type="GO" id="GO:0008081">
    <property type="term" value="F:phosphoric diester hydrolase activity"/>
    <property type="evidence" value="ECO:0007669"/>
    <property type="project" value="InterPro"/>
</dbReference>
<protein>
    <submittedName>
        <fullName evidence="2">Phosphodiesterase-like</fullName>
    </submittedName>
</protein>
<feature type="domain" description="GP-PDE" evidence="1">
    <location>
        <begin position="10"/>
        <end position="251"/>
    </location>
</feature>
<dbReference type="PANTHER" id="PTHR46211:SF1">
    <property type="entry name" value="GLYCEROPHOSPHODIESTER PHOSPHODIESTERASE, CYTOPLASMIC"/>
    <property type="match status" value="1"/>
</dbReference>
<dbReference type="OrthoDB" id="384721at2"/>
<dbReference type="EMBL" id="AAOT01000051">
    <property type="protein sequence ID" value="EAR49704.1"/>
    <property type="molecule type" value="Genomic_DNA"/>
</dbReference>
<dbReference type="HOGENOM" id="CLU_030006_10_0_5"/>
<dbReference type="SUPFAM" id="SSF51695">
    <property type="entry name" value="PLC-like phosphodiesterases"/>
    <property type="match status" value="1"/>
</dbReference>
<reference evidence="2 3" key="1">
    <citation type="journal article" date="2010" name="J. Bacteriol.">
        <title>Genome sequences of Oceanicola granulosus HTCC2516(T) and Oceanicola batsensis HTCC2597(TDelta).</title>
        <authorList>
            <person name="Thrash J.C."/>
            <person name="Cho J.C."/>
            <person name="Vergin K.L."/>
            <person name="Giovannoni S.J."/>
        </authorList>
    </citation>
    <scope>NUCLEOTIDE SEQUENCE [LARGE SCALE GENOMIC DNA]</scope>
    <source>
        <strain evidence="3">ATCC BAA-861 / DSM 15982 / KCTC 12143 / HTCC2516</strain>
    </source>
</reference>
<dbReference type="STRING" id="314256.OG2516_12391"/>
<dbReference type="AlphaFoldDB" id="Q2CAK9"/>
<keyword evidence="3" id="KW-1185">Reference proteome</keyword>
<organism evidence="2 3">
    <name type="scientific">Oceanicola granulosus (strain ATCC BAA-861 / DSM 15982 / KCTC 12143 / HTCC2516)</name>
    <dbReference type="NCBI Taxonomy" id="314256"/>
    <lineage>
        <taxon>Bacteria</taxon>
        <taxon>Pseudomonadati</taxon>
        <taxon>Pseudomonadota</taxon>
        <taxon>Alphaproteobacteria</taxon>
        <taxon>Rhodobacterales</taxon>
        <taxon>Roseobacteraceae</taxon>
        <taxon>Oceanicola</taxon>
    </lineage>
</organism>
<evidence type="ECO:0000313" key="3">
    <source>
        <dbReference type="Proteomes" id="UP000003635"/>
    </source>
</evidence>
<dbReference type="PROSITE" id="PS51704">
    <property type="entry name" value="GP_PDE"/>
    <property type="match status" value="1"/>
</dbReference>
<comment type="caution">
    <text evidence="2">The sequence shown here is derived from an EMBL/GenBank/DDBJ whole genome shotgun (WGS) entry which is preliminary data.</text>
</comment>
<dbReference type="PANTHER" id="PTHR46211">
    <property type="entry name" value="GLYCEROPHOSPHORYL DIESTER PHOSPHODIESTERASE"/>
    <property type="match status" value="1"/>
</dbReference>
<dbReference type="RefSeq" id="WP_007255996.1">
    <property type="nucleotide sequence ID" value="NZ_CH724107.1"/>
</dbReference>
<dbReference type="InterPro" id="IPR030395">
    <property type="entry name" value="GP_PDE_dom"/>
</dbReference>
<dbReference type="eggNOG" id="COG0584">
    <property type="taxonomic scope" value="Bacteria"/>
</dbReference>
<sequence>MTTLPPAFLERPIAHRALHDRADLRPENSRAAVRAAMAAGYGVEIDLQLSADGVPMVFHDSLLGRLTGAEGAVAACSAAELGTLGLLGGAEGIPTLAEILALVDGRVPLLIEVKDQDGALGPGVGALERATAAALVGYDGPVALMSFNPTSVAALAEAAPALPRGHVTCGFAPRAWPGVPPERLARLARIDDLAATGACFVSHDHTDLARPRLAELKADGLPVLTWTIRSPEEEAAARRVADNITFEGYLP</sequence>
<evidence type="ECO:0000313" key="2">
    <source>
        <dbReference type="EMBL" id="EAR49704.1"/>
    </source>
</evidence>
<dbReference type="GO" id="GO:0006629">
    <property type="term" value="P:lipid metabolic process"/>
    <property type="evidence" value="ECO:0007669"/>
    <property type="project" value="InterPro"/>
</dbReference>
<name>Q2CAK9_OCEGH</name>
<proteinExistence type="predicted"/>
<dbReference type="Pfam" id="PF03009">
    <property type="entry name" value="GDPD"/>
    <property type="match status" value="1"/>
</dbReference>